<accession>A0A9J6EZF5</accession>
<dbReference type="Proteomes" id="UP000821866">
    <property type="component" value="Chromosome 1"/>
</dbReference>
<sequence length="160" mass="17186">MLSCLATIGVSMMLPDSWSNFEAKLDLTKPRSLAVSIGDEKLALEGSCFQLVLNRHVNAPTSPPFQQEWPGGDKPRLANDVQIPRPVVVFLEEADSSSHGQTVDSTASRRHSSYSHLPVRSCTPSGCKILLEDSTAAASSLVPTLILLFFGVLAVKVPAL</sequence>
<protein>
    <submittedName>
        <fullName evidence="1">Uncharacterized protein</fullName>
    </submittedName>
</protein>
<gene>
    <name evidence="1" type="ORF">HPB51_008687</name>
</gene>
<keyword evidence="2" id="KW-1185">Reference proteome</keyword>
<evidence type="ECO:0000313" key="1">
    <source>
        <dbReference type="EMBL" id="KAH8039755.1"/>
    </source>
</evidence>
<dbReference type="EMBL" id="JABSTU010000001">
    <property type="protein sequence ID" value="KAH8039755.1"/>
    <property type="molecule type" value="Genomic_DNA"/>
</dbReference>
<comment type="caution">
    <text evidence="1">The sequence shown here is derived from an EMBL/GenBank/DDBJ whole genome shotgun (WGS) entry which is preliminary data.</text>
</comment>
<name>A0A9J6EZF5_RHIMP</name>
<proteinExistence type="predicted"/>
<reference evidence="1" key="2">
    <citation type="submission" date="2021-09" db="EMBL/GenBank/DDBJ databases">
        <authorList>
            <person name="Jia N."/>
            <person name="Wang J."/>
            <person name="Shi W."/>
            <person name="Du L."/>
            <person name="Sun Y."/>
            <person name="Zhan W."/>
            <person name="Jiang J."/>
            <person name="Wang Q."/>
            <person name="Zhang B."/>
            <person name="Ji P."/>
            <person name="Sakyi L.B."/>
            <person name="Cui X."/>
            <person name="Yuan T."/>
            <person name="Jiang B."/>
            <person name="Yang W."/>
            <person name="Lam T.T.-Y."/>
            <person name="Chang Q."/>
            <person name="Ding S."/>
            <person name="Wang X."/>
            <person name="Zhu J."/>
            <person name="Ruan X."/>
            <person name="Zhao L."/>
            <person name="Wei J."/>
            <person name="Que T."/>
            <person name="Du C."/>
            <person name="Cheng J."/>
            <person name="Dai P."/>
            <person name="Han X."/>
            <person name="Huang E."/>
            <person name="Gao Y."/>
            <person name="Liu J."/>
            <person name="Shao H."/>
            <person name="Ye R."/>
            <person name="Li L."/>
            <person name="Wei W."/>
            <person name="Wang X."/>
            <person name="Wang C."/>
            <person name="Huo Q."/>
            <person name="Li W."/>
            <person name="Guo W."/>
            <person name="Chen H."/>
            <person name="Chen S."/>
            <person name="Zhou L."/>
            <person name="Zhou L."/>
            <person name="Ni X."/>
            <person name="Tian J."/>
            <person name="Zhou Y."/>
            <person name="Sheng Y."/>
            <person name="Liu T."/>
            <person name="Pan Y."/>
            <person name="Xia L."/>
            <person name="Li J."/>
            <person name="Zhao F."/>
            <person name="Cao W."/>
        </authorList>
    </citation>
    <scope>NUCLEOTIDE SEQUENCE</scope>
    <source>
        <strain evidence="1">Rmic-2018</strain>
        <tissue evidence="1">Larvae</tissue>
    </source>
</reference>
<reference evidence="1" key="1">
    <citation type="journal article" date="2020" name="Cell">
        <title>Large-Scale Comparative Analyses of Tick Genomes Elucidate Their Genetic Diversity and Vector Capacities.</title>
        <authorList>
            <consortium name="Tick Genome and Microbiome Consortium (TIGMIC)"/>
            <person name="Jia N."/>
            <person name="Wang J."/>
            <person name="Shi W."/>
            <person name="Du L."/>
            <person name="Sun Y."/>
            <person name="Zhan W."/>
            <person name="Jiang J.F."/>
            <person name="Wang Q."/>
            <person name="Zhang B."/>
            <person name="Ji P."/>
            <person name="Bell-Sakyi L."/>
            <person name="Cui X.M."/>
            <person name="Yuan T.T."/>
            <person name="Jiang B.G."/>
            <person name="Yang W.F."/>
            <person name="Lam T.T."/>
            <person name="Chang Q.C."/>
            <person name="Ding S.J."/>
            <person name="Wang X.J."/>
            <person name="Zhu J.G."/>
            <person name="Ruan X.D."/>
            <person name="Zhao L."/>
            <person name="Wei J.T."/>
            <person name="Ye R.Z."/>
            <person name="Que T.C."/>
            <person name="Du C.H."/>
            <person name="Zhou Y.H."/>
            <person name="Cheng J.X."/>
            <person name="Dai P.F."/>
            <person name="Guo W.B."/>
            <person name="Han X.H."/>
            <person name="Huang E.J."/>
            <person name="Li L.F."/>
            <person name="Wei W."/>
            <person name="Gao Y.C."/>
            <person name="Liu J.Z."/>
            <person name="Shao H.Z."/>
            <person name="Wang X."/>
            <person name="Wang C.C."/>
            <person name="Yang T.C."/>
            <person name="Huo Q.B."/>
            <person name="Li W."/>
            <person name="Chen H.Y."/>
            <person name="Chen S.E."/>
            <person name="Zhou L.G."/>
            <person name="Ni X.B."/>
            <person name="Tian J.H."/>
            <person name="Sheng Y."/>
            <person name="Liu T."/>
            <person name="Pan Y.S."/>
            <person name="Xia L.Y."/>
            <person name="Li J."/>
            <person name="Zhao F."/>
            <person name="Cao W.C."/>
        </authorList>
    </citation>
    <scope>NUCLEOTIDE SEQUENCE</scope>
    <source>
        <strain evidence="1">Rmic-2018</strain>
    </source>
</reference>
<organism evidence="1 2">
    <name type="scientific">Rhipicephalus microplus</name>
    <name type="common">Cattle tick</name>
    <name type="synonym">Boophilus microplus</name>
    <dbReference type="NCBI Taxonomy" id="6941"/>
    <lineage>
        <taxon>Eukaryota</taxon>
        <taxon>Metazoa</taxon>
        <taxon>Ecdysozoa</taxon>
        <taxon>Arthropoda</taxon>
        <taxon>Chelicerata</taxon>
        <taxon>Arachnida</taxon>
        <taxon>Acari</taxon>
        <taxon>Parasitiformes</taxon>
        <taxon>Ixodida</taxon>
        <taxon>Ixodoidea</taxon>
        <taxon>Ixodidae</taxon>
        <taxon>Rhipicephalinae</taxon>
        <taxon>Rhipicephalus</taxon>
        <taxon>Boophilus</taxon>
    </lineage>
</organism>
<dbReference type="AlphaFoldDB" id="A0A9J6EZF5"/>
<evidence type="ECO:0000313" key="2">
    <source>
        <dbReference type="Proteomes" id="UP000821866"/>
    </source>
</evidence>